<keyword evidence="3" id="KW-1185">Reference proteome</keyword>
<feature type="signal peptide" evidence="1">
    <location>
        <begin position="1"/>
        <end position="17"/>
    </location>
</feature>
<name>A0A8H4QD69_9HYPO</name>
<organism evidence="2 3">
    <name type="scientific">Ophiocordyceps camponoti-floridani</name>
    <dbReference type="NCBI Taxonomy" id="2030778"/>
    <lineage>
        <taxon>Eukaryota</taxon>
        <taxon>Fungi</taxon>
        <taxon>Dikarya</taxon>
        <taxon>Ascomycota</taxon>
        <taxon>Pezizomycotina</taxon>
        <taxon>Sordariomycetes</taxon>
        <taxon>Hypocreomycetidae</taxon>
        <taxon>Hypocreales</taxon>
        <taxon>Ophiocordycipitaceae</taxon>
        <taxon>Ophiocordyceps</taxon>
    </lineage>
</organism>
<protein>
    <submittedName>
        <fullName evidence="2">Uncharacterized protein</fullName>
    </submittedName>
</protein>
<evidence type="ECO:0000313" key="3">
    <source>
        <dbReference type="Proteomes" id="UP000562929"/>
    </source>
</evidence>
<evidence type="ECO:0000256" key="1">
    <source>
        <dbReference type="SAM" id="SignalP"/>
    </source>
</evidence>
<keyword evidence="1" id="KW-0732">Signal</keyword>
<feature type="chain" id="PRO_5034137304" evidence="1">
    <location>
        <begin position="18"/>
        <end position="80"/>
    </location>
</feature>
<sequence length="80" mass="8857">MKFLAITIAALASVVAAGEYEKECKPATYSCTLEYGKPGWQVCNTSGKWEFAGFCPPKTHCKFNKVNGSPYCIPSDWKKE</sequence>
<dbReference type="OrthoDB" id="4611802at2759"/>
<proteinExistence type="predicted"/>
<gene>
    <name evidence="2" type="ORF">GQ602_000974</name>
</gene>
<evidence type="ECO:0000313" key="2">
    <source>
        <dbReference type="EMBL" id="KAF4595361.1"/>
    </source>
</evidence>
<comment type="caution">
    <text evidence="2">The sequence shown here is derived from an EMBL/GenBank/DDBJ whole genome shotgun (WGS) entry which is preliminary data.</text>
</comment>
<dbReference type="Proteomes" id="UP000562929">
    <property type="component" value="Unassembled WGS sequence"/>
</dbReference>
<dbReference type="AlphaFoldDB" id="A0A8H4QD69"/>
<accession>A0A8H4QD69</accession>
<dbReference type="EMBL" id="JAACLJ010000001">
    <property type="protein sequence ID" value="KAF4595361.1"/>
    <property type="molecule type" value="Genomic_DNA"/>
</dbReference>
<reference evidence="2 3" key="1">
    <citation type="journal article" date="2020" name="G3 (Bethesda)">
        <title>Genetic Underpinnings of Host Manipulation by Ophiocordyceps as Revealed by Comparative Transcriptomics.</title>
        <authorList>
            <person name="Will I."/>
            <person name="Das B."/>
            <person name="Trinh T."/>
            <person name="Brachmann A."/>
            <person name="Ohm R.A."/>
            <person name="de Bekker C."/>
        </authorList>
    </citation>
    <scope>NUCLEOTIDE SEQUENCE [LARGE SCALE GENOMIC DNA]</scope>
    <source>
        <strain evidence="2 3">EC05</strain>
    </source>
</reference>